<evidence type="ECO:0000256" key="1">
    <source>
        <dbReference type="ARBA" id="ARBA00005898"/>
    </source>
</evidence>
<dbReference type="GO" id="GO:0009252">
    <property type="term" value="P:peptidoglycan biosynthetic process"/>
    <property type="evidence" value="ECO:0007669"/>
    <property type="project" value="UniProtKB-UniRule"/>
</dbReference>
<feature type="binding site" evidence="7">
    <location>
        <position position="35"/>
    </location>
    <ligand>
        <name>UDP-N-acetyl-alpha-D-muramoyl-L-alanyl-D-glutamate</name>
        <dbReference type="ChEBI" id="CHEBI:83900"/>
    </ligand>
</feature>
<comment type="caution">
    <text evidence="12">The sequence shown here is derived from an EMBL/GenBank/DDBJ whole genome shotgun (WGS) entry which is preliminary data.</text>
</comment>
<feature type="binding site" evidence="7">
    <location>
        <position position="190"/>
    </location>
    <ligand>
        <name>UDP-N-acetyl-alpha-D-muramoyl-L-alanyl-D-glutamate</name>
        <dbReference type="ChEBI" id="CHEBI:83900"/>
    </ligand>
</feature>
<evidence type="ECO:0000256" key="7">
    <source>
        <dbReference type="HAMAP-Rule" id="MF_00208"/>
    </source>
</evidence>
<keyword evidence="7 12" id="KW-0436">Ligase</keyword>
<dbReference type="SUPFAM" id="SSF53244">
    <property type="entry name" value="MurD-like peptide ligases, peptide-binding domain"/>
    <property type="match status" value="1"/>
</dbReference>
<comment type="PTM">
    <text evidence="7">Carboxylation is probably crucial for Mg(2+) binding and, consequently, for the gamma-phosphate positioning of ATP.</text>
</comment>
<comment type="cofactor">
    <cofactor evidence="7">
        <name>Mg(2+)</name>
        <dbReference type="ChEBI" id="CHEBI:18420"/>
    </cofactor>
</comment>
<dbReference type="NCBIfam" id="NF001126">
    <property type="entry name" value="PRK00139.1-4"/>
    <property type="match status" value="1"/>
</dbReference>
<keyword evidence="7" id="KW-0067">ATP-binding</keyword>
<dbReference type="PANTHER" id="PTHR23135">
    <property type="entry name" value="MUR LIGASE FAMILY MEMBER"/>
    <property type="match status" value="1"/>
</dbReference>
<feature type="binding site" evidence="7">
    <location>
        <begin position="157"/>
        <end position="158"/>
    </location>
    <ligand>
        <name>UDP-N-acetyl-alpha-D-muramoyl-L-alanyl-D-glutamate</name>
        <dbReference type="ChEBI" id="CHEBI:83900"/>
    </ligand>
</feature>
<dbReference type="InterPro" id="IPR013221">
    <property type="entry name" value="Mur_ligase_cen"/>
</dbReference>
<proteinExistence type="inferred from homology"/>
<feature type="binding site" evidence="7">
    <location>
        <begin position="115"/>
        <end position="121"/>
    </location>
    <ligand>
        <name>ATP</name>
        <dbReference type="ChEBI" id="CHEBI:30616"/>
    </ligand>
</feature>
<dbReference type="EC" id="6.3.2.-" evidence="7"/>
<evidence type="ECO:0000256" key="6">
    <source>
        <dbReference type="ARBA" id="ARBA00023316"/>
    </source>
</evidence>
<evidence type="ECO:0000313" key="13">
    <source>
        <dbReference type="Proteomes" id="UP000752292"/>
    </source>
</evidence>
<feature type="binding site" evidence="7">
    <location>
        <position position="184"/>
    </location>
    <ligand>
        <name>UDP-N-acetyl-alpha-D-muramoyl-L-alanyl-D-glutamate</name>
        <dbReference type="ChEBI" id="CHEBI:83900"/>
    </ligand>
</feature>
<dbReference type="NCBIfam" id="TIGR01085">
    <property type="entry name" value="murE"/>
    <property type="match status" value="1"/>
</dbReference>
<evidence type="ECO:0000259" key="10">
    <source>
        <dbReference type="Pfam" id="PF02875"/>
    </source>
</evidence>
<keyword evidence="2 7" id="KW-0132">Cell division</keyword>
<evidence type="ECO:0000256" key="4">
    <source>
        <dbReference type="ARBA" id="ARBA00022984"/>
    </source>
</evidence>
<dbReference type="InterPro" id="IPR036565">
    <property type="entry name" value="Mur-like_cat_sf"/>
</dbReference>
<dbReference type="GO" id="GO:0000287">
    <property type="term" value="F:magnesium ion binding"/>
    <property type="evidence" value="ECO:0007669"/>
    <property type="project" value="UniProtKB-UniRule"/>
</dbReference>
<dbReference type="EMBL" id="JACQRX010000092">
    <property type="protein sequence ID" value="MBI4251230.1"/>
    <property type="molecule type" value="Genomic_DNA"/>
</dbReference>
<keyword evidence="7" id="KW-0963">Cytoplasm</keyword>
<dbReference type="GO" id="GO:0071555">
    <property type="term" value="P:cell wall organization"/>
    <property type="evidence" value="ECO:0007669"/>
    <property type="project" value="UniProtKB-KW"/>
</dbReference>
<dbReference type="InterPro" id="IPR035911">
    <property type="entry name" value="MurE/MurF_N"/>
</dbReference>
<keyword evidence="5 7" id="KW-0131">Cell cycle</keyword>
<dbReference type="Gene3D" id="3.40.1390.10">
    <property type="entry name" value="MurE/MurF, N-terminal domain"/>
    <property type="match status" value="1"/>
</dbReference>
<evidence type="ECO:0000259" key="9">
    <source>
        <dbReference type="Pfam" id="PF01225"/>
    </source>
</evidence>
<keyword evidence="7" id="KW-0460">Magnesium</keyword>
<keyword evidence="7" id="KW-0547">Nucleotide-binding</keyword>
<protein>
    <recommendedName>
        <fullName evidence="7">UDP-N-acetylmuramyl-tripeptide synthetase</fullName>
        <ecNumber evidence="7">6.3.2.-</ecNumber>
    </recommendedName>
    <alternativeName>
        <fullName evidence="7">UDP-MurNAc-tripeptide synthetase</fullName>
    </alternativeName>
</protein>
<dbReference type="SUPFAM" id="SSF53623">
    <property type="entry name" value="MurD-like peptide ligases, catalytic domain"/>
    <property type="match status" value="1"/>
</dbReference>
<dbReference type="SUPFAM" id="SSF63418">
    <property type="entry name" value="MurE/MurF N-terminal domain"/>
    <property type="match status" value="1"/>
</dbReference>
<evidence type="ECO:0000256" key="3">
    <source>
        <dbReference type="ARBA" id="ARBA00022960"/>
    </source>
</evidence>
<keyword evidence="6 7" id="KW-0961">Cell wall biogenesis/degradation</keyword>
<dbReference type="AlphaFoldDB" id="A0A933E958"/>
<keyword evidence="4 7" id="KW-0573">Peptidoglycan synthesis</keyword>
<comment type="similarity">
    <text evidence="1 7">Belongs to the MurCDEF family. MurE subfamily.</text>
</comment>
<comment type="pathway">
    <text evidence="7 8">Cell wall biogenesis; peptidoglycan biosynthesis.</text>
</comment>
<dbReference type="InterPro" id="IPR036615">
    <property type="entry name" value="Mur_ligase_C_dom_sf"/>
</dbReference>
<dbReference type="InterPro" id="IPR005761">
    <property type="entry name" value="UDP-N-AcMur-Glu-dNH2Pim_ligase"/>
</dbReference>
<dbReference type="Proteomes" id="UP000752292">
    <property type="component" value="Unassembled WGS sequence"/>
</dbReference>
<comment type="function">
    <text evidence="7">Catalyzes the addition of an amino acid to the nucleotide precursor UDP-N-acetylmuramoyl-L-alanyl-D-glutamate (UMAG) in the biosynthesis of bacterial cell-wall peptidoglycan.</text>
</comment>
<feature type="domain" description="Mur ligase C-terminal" evidence="10">
    <location>
        <begin position="341"/>
        <end position="470"/>
    </location>
</feature>
<dbReference type="Gene3D" id="3.90.190.20">
    <property type="entry name" value="Mur ligase, C-terminal domain"/>
    <property type="match status" value="1"/>
</dbReference>
<feature type="domain" description="Mur ligase central" evidence="11">
    <location>
        <begin position="113"/>
        <end position="318"/>
    </location>
</feature>
<comment type="caution">
    <text evidence="7">Lacks conserved residue(s) required for the propagation of feature annotation.</text>
</comment>
<dbReference type="Pfam" id="PF01225">
    <property type="entry name" value="Mur_ligase"/>
    <property type="match status" value="1"/>
</dbReference>
<organism evidence="12 13">
    <name type="scientific">Tectimicrobiota bacterium</name>
    <dbReference type="NCBI Taxonomy" id="2528274"/>
    <lineage>
        <taxon>Bacteria</taxon>
        <taxon>Pseudomonadati</taxon>
        <taxon>Nitrospinota/Tectimicrobiota group</taxon>
        <taxon>Candidatus Tectimicrobiota</taxon>
    </lineage>
</organism>
<keyword evidence="3 7" id="KW-0133">Cell shape</keyword>
<name>A0A933E958_UNCTE</name>
<accession>A0A933E958</accession>
<gene>
    <name evidence="7" type="primary">murE</name>
    <name evidence="12" type="ORF">HY618_02125</name>
</gene>
<dbReference type="GO" id="GO:0016881">
    <property type="term" value="F:acid-amino acid ligase activity"/>
    <property type="evidence" value="ECO:0007669"/>
    <property type="project" value="UniProtKB-UniRule"/>
</dbReference>
<dbReference type="GO" id="GO:0005737">
    <property type="term" value="C:cytoplasm"/>
    <property type="evidence" value="ECO:0007669"/>
    <property type="project" value="UniProtKB-SubCell"/>
</dbReference>
<dbReference type="InterPro" id="IPR000713">
    <property type="entry name" value="Mur_ligase_N"/>
</dbReference>
<evidence type="ECO:0000256" key="5">
    <source>
        <dbReference type="ARBA" id="ARBA00023306"/>
    </source>
</evidence>
<dbReference type="PANTHER" id="PTHR23135:SF4">
    <property type="entry name" value="UDP-N-ACETYLMURAMOYL-L-ALANYL-D-GLUTAMATE--2,6-DIAMINOPIMELATE LIGASE MURE HOMOLOG, CHLOROPLASTIC"/>
    <property type="match status" value="1"/>
</dbReference>
<dbReference type="HAMAP" id="MF_00208">
    <property type="entry name" value="MurE"/>
    <property type="match status" value="1"/>
</dbReference>
<dbReference type="GO" id="GO:0051301">
    <property type="term" value="P:cell division"/>
    <property type="evidence" value="ECO:0007669"/>
    <property type="project" value="UniProtKB-KW"/>
</dbReference>
<feature type="binding site" evidence="7">
    <location>
        <position position="192"/>
    </location>
    <ligand>
        <name>UDP-N-acetyl-alpha-D-muramoyl-L-alanyl-D-glutamate</name>
        <dbReference type="ChEBI" id="CHEBI:83900"/>
    </ligand>
</feature>
<dbReference type="GO" id="GO:0008360">
    <property type="term" value="P:regulation of cell shape"/>
    <property type="evidence" value="ECO:0007669"/>
    <property type="project" value="UniProtKB-KW"/>
</dbReference>
<evidence type="ECO:0000313" key="12">
    <source>
        <dbReference type="EMBL" id="MBI4251230.1"/>
    </source>
</evidence>
<evidence type="ECO:0000256" key="8">
    <source>
        <dbReference type="RuleBase" id="RU004135"/>
    </source>
</evidence>
<feature type="domain" description="Mur ligase N-terminal catalytic" evidence="9">
    <location>
        <begin position="36"/>
        <end position="101"/>
    </location>
</feature>
<reference evidence="12" key="1">
    <citation type="submission" date="2020-07" db="EMBL/GenBank/DDBJ databases">
        <title>Huge and variable diversity of episymbiotic CPR bacteria and DPANN archaea in groundwater ecosystems.</title>
        <authorList>
            <person name="He C.Y."/>
            <person name="Keren R."/>
            <person name="Whittaker M."/>
            <person name="Farag I.F."/>
            <person name="Doudna J."/>
            <person name="Cate J.H.D."/>
            <person name="Banfield J.F."/>
        </authorList>
    </citation>
    <scope>NUCLEOTIDE SEQUENCE</scope>
    <source>
        <strain evidence="12">NC_groundwater_1370_Ag_S-0.2um_69_93</strain>
    </source>
</reference>
<sequence>MDKAMDLGELFRQADVPPLSPIPAPLAVTGVVESTAEVAAGGLFVARKGETHDGHQFLGEAVRRGAHAAVVERRNLPPLSIPLVRVRNSREALGKLCAAFHGFPSHRLLLIGVTGTDGKTTTTHLTASVLRAGGRKTAVISSVGSQIDGEHYNTENTTPPPPLLQRLLAEAAARGNEAVVMEVSSHSVVQQRIEGCRFRGGVLTNVAADHLEIHASLKDYRAAKKRFFQRYLTSPGEDGPPWQVLNMDDPTGRSLRALKGVRTFLYGAGALCPVRAGEISSAKKQIGFRLICPQGSIKVRLALTGTYNVTNALAAAAAGLACGVPLERIREGLESFHGVPGRFAFVECGLPFDVAIDYAHTPQAVRAVAEEGRRLTAGRLLVVFSAPGGRWVQKRAEMGRLVGERADYAVVTTDNPGHEDPGGIAREIARGLKRRPPLEGFAVELDRARAVEAALEAARPGDLVLLLGKGHEEYQLIADKRVPFSERETILRFAEDWKQRALREAALKE</sequence>
<evidence type="ECO:0000256" key="2">
    <source>
        <dbReference type="ARBA" id="ARBA00022618"/>
    </source>
</evidence>
<dbReference type="InterPro" id="IPR004101">
    <property type="entry name" value="Mur_ligase_C"/>
</dbReference>
<dbReference type="Pfam" id="PF02875">
    <property type="entry name" value="Mur_ligase_C"/>
    <property type="match status" value="1"/>
</dbReference>
<dbReference type="Pfam" id="PF08245">
    <property type="entry name" value="Mur_ligase_M"/>
    <property type="match status" value="1"/>
</dbReference>
<feature type="binding site" evidence="7">
    <location>
        <position position="156"/>
    </location>
    <ligand>
        <name>UDP-N-acetyl-alpha-D-muramoyl-L-alanyl-D-glutamate</name>
        <dbReference type="ChEBI" id="CHEBI:83900"/>
    </ligand>
</feature>
<dbReference type="GO" id="GO:0005524">
    <property type="term" value="F:ATP binding"/>
    <property type="evidence" value="ECO:0007669"/>
    <property type="project" value="UniProtKB-UniRule"/>
</dbReference>
<dbReference type="Gene3D" id="3.40.1190.10">
    <property type="entry name" value="Mur-like, catalytic domain"/>
    <property type="match status" value="1"/>
</dbReference>
<feature type="modified residue" description="N6-carboxylysine" evidence="7">
    <location>
        <position position="224"/>
    </location>
</feature>
<evidence type="ECO:0000259" key="11">
    <source>
        <dbReference type="Pfam" id="PF08245"/>
    </source>
</evidence>
<comment type="subcellular location">
    <subcellularLocation>
        <location evidence="7 8">Cytoplasm</location>
    </subcellularLocation>
</comment>